<name>A0AAD1XQF6_EUPCR</name>
<dbReference type="PANTHER" id="PTHR10623">
    <property type="entry name" value="MICROTUBULE-ASSOCIATED PROTEIN RP/EB FAMILY MEMBER"/>
    <property type="match status" value="1"/>
</dbReference>
<dbReference type="InterPro" id="IPR036872">
    <property type="entry name" value="CH_dom_sf"/>
</dbReference>
<feature type="compositionally biased region" description="Polar residues" evidence="1">
    <location>
        <begin position="206"/>
        <end position="217"/>
    </location>
</feature>
<comment type="caution">
    <text evidence="4">The sequence shown here is derived from an EMBL/GenBank/DDBJ whole genome shotgun (WGS) entry which is preliminary data.</text>
</comment>
<evidence type="ECO:0000313" key="3">
    <source>
        <dbReference type="EMBL" id="CAI2376920.1"/>
    </source>
</evidence>
<dbReference type="Pfam" id="PF00307">
    <property type="entry name" value="CH"/>
    <property type="match status" value="1"/>
</dbReference>
<evidence type="ECO:0000313" key="5">
    <source>
        <dbReference type="Proteomes" id="UP001295684"/>
    </source>
</evidence>
<dbReference type="SUPFAM" id="SSF140612">
    <property type="entry name" value="EB1 dimerisation domain-like"/>
    <property type="match status" value="1"/>
</dbReference>
<sequence>MGRLELLAWLNDFIETDYTKLEQCADGVGYAQIIDAIHPGVVPLYKMDFNARHKEDFVRNLNLLDRCLNRLKISKTIPVDQISKAKFQSNMEFVQWLYSYTTKTAPNAAMFYNGYEKRVQAYCKQKGIKDLNDHYMEINQHLIPNKAVYRNDIDIEQEGYQEYDDVDEEPGEYYQHREEGMEEHYPRGPAPGNPLEEEGHFDPTSPLESTFNSSSQDMGDKRKKQLNDLVLSLENELTEQLYSHKIFLEDINRIEEEKNFYYDRLRLIEDFVSQKKDSLVKRQIIDILAWAPEDFIEKN</sequence>
<dbReference type="PROSITE" id="PS50021">
    <property type="entry name" value="CH"/>
    <property type="match status" value="1"/>
</dbReference>
<dbReference type="EMBL" id="CAMPGE010018511">
    <property type="protein sequence ID" value="CAI2376920.1"/>
    <property type="molecule type" value="Genomic_DNA"/>
</dbReference>
<dbReference type="Gene3D" id="1.10.418.10">
    <property type="entry name" value="Calponin-like domain"/>
    <property type="match status" value="1"/>
</dbReference>
<dbReference type="InterPro" id="IPR027328">
    <property type="entry name" value="MAPRE"/>
</dbReference>
<protein>
    <recommendedName>
        <fullName evidence="2">Calponin-homology (CH) domain-containing protein</fullName>
    </recommendedName>
</protein>
<dbReference type="AlphaFoldDB" id="A0AAD1XQF6"/>
<dbReference type="GO" id="GO:0008017">
    <property type="term" value="F:microtubule binding"/>
    <property type="evidence" value="ECO:0007669"/>
    <property type="project" value="InterPro"/>
</dbReference>
<feature type="domain" description="Calponin-homology (CH)" evidence="2">
    <location>
        <begin position="1"/>
        <end position="102"/>
    </location>
</feature>
<dbReference type="InterPro" id="IPR036133">
    <property type="entry name" value="EB1_C_sf"/>
</dbReference>
<dbReference type="EMBL" id="CAMPGE010018513">
    <property type="protein sequence ID" value="CAI2376922.1"/>
    <property type="molecule type" value="Genomic_DNA"/>
</dbReference>
<evidence type="ECO:0000313" key="4">
    <source>
        <dbReference type="EMBL" id="CAI2376922.1"/>
    </source>
</evidence>
<evidence type="ECO:0000256" key="1">
    <source>
        <dbReference type="SAM" id="MobiDB-lite"/>
    </source>
</evidence>
<dbReference type="Gene3D" id="1.20.5.1430">
    <property type="match status" value="1"/>
</dbReference>
<gene>
    <name evidence="3" type="ORF">ECRASSUSDP1_LOCUS18297</name>
    <name evidence="4" type="ORF">ECRASSUSDP1_LOCUS18299</name>
</gene>
<feature type="region of interest" description="Disordered" evidence="1">
    <location>
        <begin position="178"/>
        <end position="220"/>
    </location>
</feature>
<dbReference type="Proteomes" id="UP001295684">
    <property type="component" value="Unassembled WGS sequence"/>
</dbReference>
<evidence type="ECO:0000259" key="2">
    <source>
        <dbReference type="PROSITE" id="PS50021"/>
    </source>
</evidence>
<dbReference type="InterPro" id="IPR001715">
    <property type="entry name" value="CH_dom"/>
</dbReference>
<proteinExistence type="predicted"/>
<organism evidence="4 5">
    <name type="scientific">Euplotes crassus</name>
    <dbReference type="NCBI Taxonomy" id="5936"/>
    <lineage>
        <taxon>Eukaryota</taxon>
        <taxon>Sar</taxon>
        <taxon>Alveolata</taxon>
        <taxon>Ciliophora</taxon>
        <taxon>Intramacronucleata</taxon>
        <taxon>Spirotrichea</taxon>
        <taxon>Hypotrichia</taxon>
        <taxon>Euplotida</taxon>
        <taxon>Euplotidae</taxon>
        <taxon>Moneuplotes</taxon>
    </lineage>
</organism>
<reference evidence="4" key="1">
    <citation type="submission" date="2023-07" db="EMBL/GenBank/DDBJ databases">
        <authorList>
            <consortium name="AG Swart"/>
            <person name="Singh M."/>
            <person name="Singh A."/>
            <person name="Seah K."/>
            <person name="Emmerich C."/>
        </authorList>
    </citation>
    <scope>NUCLEOTIDE SEQUENCE</scope>
    <source>
        <strain evidence="4">DP1</strain>
    </source>
</reference>
<keyword evidence="5" id="KW-1185">Reference proteome</keyword>
<dbReference type="SUPFAM" id="SSF47576">
    <property type="entry name" value="Calponin-homology domain, CH-domain"/>
    <property type="match status" value="1"/>
</dbReference>
<accession>A0AAD1XQF6</accession>